<feature type="domain" description="Nudix hydrolase" evidence="1">
    <location>
        <begin position="1"/>
        <end position="180"/>
    </location>
</feature>
<evidence type="ECO:0000313" key="2">
    <source>
        <dbReference type="EMBL" id="AOL56467.1"/>
    </source>
</evidence>
<dbReference type="EMBL" id="KU669289">
    <property type="protein sequence ID" value="AOL56467.1"/>
    <property type="molecule type" value="Genomic_DNA"/>
</dbReference>
<dbReference type="EMBL" id="KU669290">
    <property type="protein sequence ID" value="AOL56609.1"/>
    <property type="molecule type" value="Genomic_DNA"/>
</dbReference>
<organism evidence="2">
    <name type="scientific">Chrysodeixis includens nucleopolyhedrovirus</name>
    <dbReference type="NCBI Taxonomy" id="1207438"/>
    <lineage>
        <taxon>Viruses</taxon>
        <taxon>Viruses incertae sedis</taxon>
        <taxon>Naldaviricetes</taxon>
        <taxon>Lefavirales</taxon>
        <taxon>Baculoviridae</taxon>
        <taxon>Alphabaculovirus</taxon>
        <taxon>Alphabaculovirus chrincludentis</taxon>
        <taxon>Alphabaculovirus alterchrincludentis</taxon>
    </lineage>
</organism>
<proteinExistence type="predicted"/>
<sequence length="285" mass="33396">MRSAGLFMIMEPDKAVLLCARRSYDSTVEYNDSAMLKKANFLEKISIPRGKRDNRDIFDHETAIREFIEETGTFFESAYVYRRPFILQWIDAGVTYKYAIYVGILNGLLISVSREPNTYCVKLNNGGDKGNEYRVDIETRRHNRELPRHVYIVSLQDYFQYMNEKQLITYDFSNYREFFEYVKFVKAKFDECNVINCEIDENGHNKSSSKNFIGFFLLSLKLNRRLERWKSSMATSLRSKTTTRATSRIHPSGNTTTTNIMSNSSDKLDIRMMNRRDLKNIVNAV</sequence>
<protein>
    <recommendedName>
        <fullName evidence="1">Nudix hydrolase domain-containing protein</fullName>
    </recommendedName>
</protein>
<dbReference type="PROSITE" id="PS51462">
    <property type="entry name" value="NUDIX"/>
    <property type="match status" value="1"/>
</dbReference>
<evidence type="ECO:0000313" key="3">
    <source>
        <dbReference type="EMBL" id="AOL56609.1"/>
    </source>
</evidence>
<dbReference type="EMBL" id="KU669292">
    <property type="protein sequence ID" value="AOL56892.1"/>
    <property type="molecule type" value="Genomic_DNA"/>
</dbReference>
<accession>A0A1C8ZXX0</accession>
<evidence type="ECO:0000313" key="4">
    <source>
        <dbReference type="EMBL" id="AOL56892.1"/>
    </source>
</evidence>
<dbReference type="SUPFAM" id="SSF55811">
    <property type="entry name" value="Nudix"/>
    <property type="match status" value="1"/>
</dbReference>
<dbReference type="InterPro" id="IPR000086">
    <property type="entry name" value="NUDIX_hydrolase_dom"/>
</dbReference>
<reference evidence="2" key="1">
    <citation type="journal article" date="2016" name="Genome Announc.">
        <title>Complete genomes of six Chrysodeixis includens nucleopolyhedrovirus isolates.</title>
        <authorList>
            <person name="Craveiro S.R."/>
            <person name="Santos L.A.V.M."/>
            <person name="Togawa R.C."/>
            <person name="Inglis P.W."/>
            <person name="Grynberg P."/>
            <person name="Ribeiro Z.M.A."/>
            <person name="Ribeiro B.M."/>
            <person name="Castro M.E.B."/>
        </authorList>
    </citation>
    <scope>NUCLEOTIDE SEQUENCE</scope>
    <source>
        <strain evidence="2">IA</strain>
        <strain evidence="3">IB</strain>
        <strain evidence="4">ID</strain>
    </source>
</reference>
<name>A0A1C8ZXX0_9ABAC</name>
<evidence type="ECO:0000259" key="1">
    <source>
        <dbReference type="PROSITE" id="PS51462"/>
    </source>
</evidence>
<dbReference type="InterPro" id="IPR015797">
    <property type="entry name" value="NUDIX_hydrolase-like_dom_sf"/>
</dbReference>